<dbReference type="InterPro" id="IPR014718">
    <property type="entry name" value="GH-type_carb-bd"/>
</dbReference>
<dbReference type="PANTHER" id="PTHR10091:SF0">
    <property type="entry name" value="GALACTOSE MUTAROTASE"/>
    <property type="match status" value="1"/>
</dbReference>
<evidence type="ECO:0000313" key="17">
    <source>
        <dbReference type="EMBL" id="MDQ2308301.1"/>
    </source>
</evidence>
<evidence type="ECO:0000313" key="16">
    <source>
        <dbReference type="EMBL" id="KMK13084.1"/>
    </source>
</evidence>
<dbReference type="InterPro" id="IPR011013">
    <property type="entry name" value="Gal_mutarotase_sf_dom"/>
</dbReference>
<sequence>MLNETPTLAPDGQPFRLLTLRNAAGMVVTLMDWGATLLSARVPLGDGSVREALLGCASPEQYPQQSAFLGASVGRYANRIADSRFSLNGESYALTPSQGVNQLHGGLEGFDKRRWKIENHNDDSALFSLESCDGDQGFPGHLRATAKFHLGDDNSLTIEYRAQVDKACPVNLTNHVYFNLDGGRSDVRQHRLQIAAGQYLPVDETGIPRAGLKPVANTGFDFRAPKAIADDFLSDEDQRKAKGYDHAFLLDAQGSLDQPVAQVWSADAQLSLRVFTSAPALQFYSGNYLAGTPSRDGEPYTDWQGLALESEFLPDSPNHPEWPQPDCVLQPGEEYLSVTRYQFIPA</sequence>
<dbReference type="GO" id="GO:0004034">
    <property type="term" value="F:aldose 1-epimerase activity"/>
    <property type="evidence" value="ECO:0007669"/>
    <property type="project" value="UniProtKB-EC"/>
</dbReference>
<evidence type="ECO:0000256" key="14">
    <source>
        <dbReference type="PIRSR" id="PIRSR005096-3"/>
    </source>
</evidence>
<dbReference type="GeneID" id="61384147"/>
<reference evidence="17" key="2">
    <citation type="submission" date="2023-08" db="EMBL/GenBank/DDBJ databases">
        <title>WGS of pathogenic bacterial species, Los Angeles County Public Health Laboratories.</title>
        <authorList>
            <person name="Garrigues J.M."/>
            <person name="Green N.M."/>
        </authorList>
    </citation>
    <scope>NUCLEOTIDE SEQUENCE</scope>
    <source>
        <strain evidence="17">LACPHL-BACT-2023-00068</strain>
    </source>
</reference>
<evidence type="ECO:0000256" key="6">
    <source>
        <dbReference type="ARBA" id="ARBA00014165"/>
    </source>
</evidence>
<keyword evidence="9 11" id="KW-0119">Carbohydrate metabolism</keyword>
<evidence type="ECO:0000256" key="4">
    <source>
        <dbReference type="ARBA" id="ARBA00006206"/>
    </source>
</evidence>
<feature type="binding site" evidence="13">
    <location>
        <position position="245"/>
    </location>
    <ligand>
        <name>beta-D-galactose</name>
        <dbReference type="ChEBI" id="CHEBI:27667"/>
    </ligand>
</feature>
<comment type="subcellular location">
    <subcellularLocation>
        <location evidence="2">Cytoplasm</location>
    </subcellularLocation>
</comment>
<dbReference type="InterPro" id="IPR015443">
    <property type="entry name" value="Aldose_1-epimerase"/>
</dbReference>
<feature type="binding site" evidence="14">
    <location>
        <begin position="175"/>
        <end position="177"/>
    </location>
    <ligand>
        <name>beta-D-galactose</name>
        <dbReference type="ChEBI" id="CHEBI:27667"/>
    </ligand>
</feature>
<dbReference type="EMBL" id="JAVDNV010000002">
    <property type="protein sequence ID" value="MDQ2308301.1"/>
    <property type="molecule type" value="Genomic_DNA"/>
</dbReference>
<evidence type="ECO:0000256" key="11">
    <source>
        <dbReference type="PIRNR" id="PIRNR005096"/>
    </source>
</evidence>
<dbReference type="PATRIC" id="fig|61647.14.peg.3280"/>
<dbReference type="EC" id="5.1.3.3" evidence="5 11"/>
<dbReference type="UniPathway" id="UPA00242"/>
<keyword evidence="8 11" id="KW-0413">Isomerase</keyword>
<gene>
    <name evidence="16" type="primary">galM</name>
    <name evidence="16" type="ORF">ABW06_13910</name>
    <name evidence="15" type="ORF">QEG54_000341</name>
    <name evidence="17" type="ORF">RBJ30_04230</name>
</gene>
<evidence type="ECO:0000256" key="1">
    <source>
        <dbReference type="ARBA" id="ARBA00001614"/>
    </source>
</evidence>
<comment type="similarity">
    <text evidence="4 11">Belongs to the aldose epimerase family.</text>
</comment>
<dbReference type="STRING" id="61647.LG71_21110"/>
<evidence type="ECO:0000256" key="13">
    <source>
        <dbReference type="PIRSR" id="PIRSR005096-2"/>
    </source>
</evidence>
<comment type="caution">
    <text evidence="16">The sequence shown here is derived from an EMBL/GenBank/DDBJ whole genome shotgun (WGS) entry which is preliminary data.</text>
</comment>
<feature type="active site" description="Proton donor" evidence="12">
    <location>
        <position position="175"/>
    </location>
</feature>
<evidence type="ECO:0000256" key="12">
    <source>
        <dbReference type="PIRSR" id="PIRSR005096-1"/>
    </source>
</evidence>
<comment type="catalytic activity">
    <reaction evidence="1 11">
        <text>alpha-D-glucose = beta-D-glucose</text>
        <dbReference type="Rhea" id="RHEA:10264"/>
        <dbReference type="ChEBI" id="CHEBI:15903"/>
        <dbReference type="ChEBI" id="CHEBI:17925"/>
        <dbReference type="EC" id="5.1.3.3"/>
    </reaction>
</comment>
<feature type="active site" description="Proton acceptor" evidence="12">
    <location>
        <position position="309"/>
    </location>
</feature>
<reference evidence="15" key="3">
    <citation type="submission" date="2024-02" db="EMBL/GenBank/DDBJ databases">
        <authorList>
            <consortium name="Clinical and Environmental Microbiology Branch: Whole genome sequencing antimicrobial resistance pathogens in the healthcare setting"/>
        </authorList>
    </citation>
    <scope>NUCLEOTIDE SEQUENCE</scope>
    <source>
        <strain evidence="15">2021DK-00143</strain>
    </source>
</reference>
<dbReference type="Gene3D" id="2.70.98.10">
    <property type="match status" value="1"/>
</dbReference>
<dbReference type="Proteomes" id="UP001236270">
    <property type="component" value="Unassembled WGS sequence"/>
</dbReference>
<keyword evidence="18" id="KW-1185">Reference proteome</keyword>
<dbReference type="PROSITE" id="PS00545">
    <property type="entry name" value="ALDOSE_1_EPIMERASE"/>
    <property type="match status" value="1"/>
</dbReference>
<dbReference type="SUPFAM" id="SSF74650">
    <property type="entry name" value="Galactose mutarotase-like"/>
    <property type="match status" value="1"/>
</dbReference>
<protein>
    <recommendedName>
        <fullName evidence="6 11">Aldose 1-epimerase</fullName>
        <ecNumber evidence="5 11">5.1.3.3</ecNumber>
    </recommendedName>
</protein>
<dbReference type="PIRSF" id="PIRSF005096">
    <property type="entry name" value="GALM"/>
    <property type="match status" value="1"/>
</dbReference>
<evidence type="ECO:0000256" key="8">
    <source>
        <dbReference type="ARBA" id="ARBA00023235"/>
    </source>
</evidence>
<comment type="pathway">
    <text evidence="3 11">Carbohydrate metabolism; hexose metabolism.</text>
</comment>
<dbReference type="InterPro" id="IPR013458">
    <property type="entry name" value="Ald_epimerase_bac"/>
</dbReference>
<comment type="function">
    <text evidence="10">Mutarotase converts alpha-aldose to the beta-anomer. It is active on D-glucose, L-arabinose, D-xylose, D-galactose, maltose and lactose.</text>
</comment>
<name>A0A0J5MC97_PLUGE</name>
<dbReference type="GO" id="GO:0005737">
    <property type="term" value="C:cytoplasm"/>
    <property type="evidence" value="ECO:0007669"/>
    <property type="project" value="UniProtKB-SubCell"/>
</dbReference>
<accession>A0A0J5MC97</accession>
<dbReference type="GO" id="GO:0030246">
    <property type="term" value="F:carbohydrate binding"/>
    <property type="evidence" value="ECO:0007669"/>
    <property type="project" value="InterPro"/>
</dbReference>
<dbReference type="AlphaFoldDB" id="A0A0J5MC97"/>
<evidence type="ECO:0000256" key="9">
    <source>
        <dbReference type="ARBA" id="ARBA00023277"/>
    </source>
</evidence>
<dbReference type="NCBIfam" id="NF008277">
    <property type="entry name" value="PRK11055.1"/>
    <property type="match status" value="1"/>
</dbReference>
<dbReference type="InterPro" id="IPR008183">
    <property type="entry name" value="Aldose_1/G6P_1-epimerase"/>
</dbReference>
<evidence type="ECO:0000256" key="2">
    <source>
        <dbReference type="ARBA" id="ARBA00004496"/>
    </source>
</evidence>
<evidence type="ECO:0000256" key="5">
    <source>
        <dbReference type="ARBA" id="ARBA00013185"/>
    </source>
</evidence>
<evidence type="ECO:0000256" key="7">
    <source>
        <dbReference type="ARBA" id="ARBA00022490"/>
    </source>
</evidence>
<dbReference type="Pfam" id="PF01263">
    <property type="entry name" value="Aldose_epim"/>
    <property type="match status" value="1"/>
</dbReference>
<reference evidence="16 18" key="1">
    <citation type="submission" date="2015-05" db="EMBL/GenBank/DDBJ databases">
        <title>Genome sequences of Pluralibacter gergoviae.</title>
        <authorList>
            <person name="Greninger A.L."/>
            <person name="Miller S."/>
        </authorList>
    </citation>
    <scope>NUCLEOTIDE SEQUENCE [LARGE SCALE GENOMIC DNA]</scope>
    <source>
        <strain evidence="16 18">JS81F13</strain>
    </source>
</reference>
<dbReference type="eggNOG" id="COG2017">
    <property type="taxonomic scope" value="Bacteria"/>
</dbReference>
<dbReference type="Proteomes" id="UP000036196">
    <property type="component" value="Unassembled WGS sequence"/>
</dbReference>
<feature type="binding site" evidence="14">
    <location>
        <begin position="78"/>
        <end position="79"/>
    </location>
    <ligand>
        <name>beta-D-galactose</name>
        <dbReference type="ChEBI" id="CHEBI:27667"/>
    </ligand>
</feature>
<evidence type="ECO:0000313" key="18">
    <source>
        <dbReference type="Proteomes" id="UP000036196"/>
    </source>
</evidence>
<keyword evidence="7" id="KW-0963">Cytoplasm</keyword>
<dbReference type="FunFam" id="2.70.98.10:FF:000002">
    <property type="entry name" value="Aldose 1-epimerase"/>
    <property type="match status" value="1"/>
</dbReference>
<evidence type="ECO:0000256" key="3">
    <source>
        <dbReference type="ARBA" id="ARBA00005028"/>
    </source>
</evidence>
<dbReference type="NCBIfam" id="TIGR02636">
    <property type="entry name" value="galM_Leloir"/>
    <property type="match status" value="1"/>
</dbReference>
<dbReference type="RefSeq" id="WP_048253065.1">
    <property type="nucleotide sequence ID" value="NZ_CBCSIS010000018.1"/>
</dbReference>
<dbReference type="GO" id="GO:0033499">
    <property type="term" value="P:galactose catabolic process via UDP-galactose, Leloir pathway"/>
    <property type="evidence" value="ECO:0007669"/>
    <property type="project" value="TreeGrafter"/>
</dbReference>
<dbReference type="PANTHER" id="PTHR10091">
    <property type="entry name" value="ALDOSE-1-EPIMERASE"/>
    <property type="match status" value="1"/>
</dbReference>
<dbReference type="GO" id="GO:0006006">
    <property type="term" value="P:glucose metabolic process"/>
    <property type="evidence" value="ECO:0007669"/>
    <property type="project" value="TreeGrafter"/>
</dbReference>
<dbReference type="EMBL" id="ABLOKC030000001">
    <property type="protein sequence ID" value="EML1469674.1"/>
    <property type="molecule type" value="Genomic_DNA"/>
</dbReference>
<proteinExistence type="inferred from homology"/>
<dbReference type="InterPro" id="IPR018052">
    <property type="entry name" value="Ald1_epimerase_CS"/>
</dbReference>
<evidence type="ECO:0000256" key="10">
    <source>
        <dbReference type="ARBA" id="ARBA00037676"/>
    </source>
</evidence>
<dbReference type="EMBL" id="LDZF01000013">
    <property type="protein sequence ID" value="KMK13084.1"/>
    <property type="molecule type" value="Genomic_DNA"/>
</dbReference>
<dbReference type="InterPro" id="IPR047215">
    <property type="entry name" value="Galactose_mutarotase-like"/>
</dbReference>
<evidence type="ECO:0000313" key="15">
    <source>
        <dbReference type="EMBL" id="EML1469674.1"/>
    </source>
</evidence>
<organism evidence="16 18">
    <name type="scientific">Pluralibacter gergoviae</name>
    <name type="common">Enterobacter gergoviae</name>
    <dbReference type="NCBI Taxonomy" id="61647"/>
    <lineage>
        <taxon>Bacteria</taxon>
        <taxon>Pseudomonadati</taxon>
        <taxon>Pseudomonadota</taxon>
        <taxon>Gammaproteobacteria</taxon>
        <taxon>Enterobacterales</taxon>
        <taxon>Enterobacteriaceae</taxon>
        <taxon>Pluralibacter</taxon>
    </lineage>
</organism>
<dbReference type="CDD" id="cd09019">
    <property type="entry name" value="galactose_mutarotase_like"/>
    <property type="match status" value="1"/>
</dbReference>